<evidence type="ECO:0000256" key="2">
    <source>
        <dbReference type="ARBA" id="ARBA00001163"/>
    </source>
</evidence>
<evidence type="ECO:0000256" key="1">
    <source>
        <dbReference type="ARBA" id="ARBA00001043"/>
    </source>
</evidence>
<evidence type="ECO:0000256" key="5">
    <source>
        <dbReference type="ARBA" id="ARBA00022793"/>
    </source>
</evidence>
<evidence type="ECO:0000313" key="11">
    <source>
        <dbReference type="Proteomes" id="UP000316726"/>
    </source>
</evidence>
<dbReference type="SUPFAM" id="SSF158694">
    <property type="entry name" value="UraD-Like"/>
    <property type="match status" value="1"/>
</dbReference>
<dbReference type="PANTHER" id="PTHR43466">
    <property type="entry name" value="2-OXO-4-HYDROXY-4-CARBOXY-5-UREIDOIMIDAZOLINE DECARBOXYLASE-RELATED"/>
    <property type="match status" value="1"/>
</dbReference>
<dbReference type="STRING" id="1764295.A0A5B8MZ41"/>
<organism evidence="10 11">
    <name type="scientific">Chloropicon primus</name>
    <dbReference type="NCBI Taxonomy" id="1764295"/>
    <lineage>
        <taxon>Eukaryota</taxon>
        <taxon>Viridiplantae</taxon>
        <taxon>Chlorophyta</taxon>
        <taxon>Chloropicophyceae</taxon>
        <taxon>Chloropicales</taxon>
        <taxon>Chloropicaceae</taxon>
        <taxon>Chloropicon</taxon>
    </lineage>
</organism>
<dbReference type="NCBIfam" id="TIGR02962">
    <property type="entry name" value="hdxy_isourate"/>
    <property type="match status" value="1"/>
</dbReference>
<dbReference type="Proteomes" id="UP000316726">
    <property type="component" value="Chromosome 18"/>
</dbReference>
<dbReference type="GO" id="GO:0051997">
    <property type="term" value="F:2-oxo-4-hydroxy-4-carboxy-5-ureidoimidazoline decarboxylase activity"/>
    <property type="evidence" value="ECO:0007669"/>
    <property type="project" value="UniProtKB-EC"/>
</dbReference>
<dbReference type="PANTHER" id="PTHR43466:SF1">
    <property type="entry name" value="2-OXO-4-HYDROXY-4-CARBOXY-5-UREIDOIMIDAZOLINE DECARBOXYLASE-RELATED"/>
    <property type="match status" value="1"/>
</dbReference>
<dbReference type="GO" id="GO:0006144">
    <property type="term" value="P:purine nucleobase metabolic process"/>
    <property type="evidence" value="ECO:0007669"/>
    <property type="project" value="UniProtKB-KW"/>
</dbReference>
<comment type="catalytic activity">
    <reaction evidence="2">
        <text>5-hydroxy-2-oxo-4-ureido-2,5-dihydro-1H-imidazole-5-carboxylate + H(+) = (S)-allantoin + CO2</text>
        <dbReference type="Rhea" id="RHEA:26301"/>
        <dbReference type="ChEBI" id="CHEBI:15378"/>
        <dbReference type="ChEBI" id="CHEBI:15678"/>
        <dbReference type="ChEBI" id="CHEBI:16526"/>
        <dbReference type="ChEBI" id="CHEBI:58639"/>
        <dbReference type="EC" id="4.1.1.97"/>
    </reaction>
</comment>
<evidence type="ECO:0000313" key="10">
    <source>
        <dbReference type="EMBL" id="QDZ25621.1"/>
    </source>
</evidence>
<dbReference type="CDD" id="cd05822">
    <property type="entry name" value="TLP_HIUase"/>
    <property type="match status" value="1"/>
</dbReference>
<dbReference type="AlphaFoldDB" id="A0A5B8MZ41"/>
<keyword evidence="7" id="KW-0456">Lyase</keyword>
<reference evidence="10 11" key="1">
    <citation type="submission" date="2018-07" db="EMBL/GenBank/DDBJ databases">
        <title>The complete nuclear genome of the prasinophyte Chloropicon primus (CCMP1205).</title>
        <authorList>
            <person name="Pombert J.-F."/>
            <person name="Otis C."/>
            <person name="Turmel M."/>
            <person name="Lemieux C."/>
        </authorList>
    </citation>
    <scope>NUCLEOTIDE SEQUENCE [LARGE SCALE GENOMIC DNA]</scope>
    <source>
        <strain evidence="10 11">CCMP1205</strain>
    </source>
</reference>
<name>A0A5B8MZ41_9CHLO</name>
<dbReference type="PROSITE" id="PS00768">
    <property type="entry name" value="TRANSTHYRETIN_1"/>
    <property type="match status" value="1"/>
</dbReference>
<comment type="pathway">
    <text evidence="3">Purine metabolism; urate degradation; (S)-allantoin from urate: step 3/3.</text>
</comment>
<sequence length="294" mass="32775">MNAAELYKCCGSEQWSQLVAKMGPFVDKEGVLSAARGVWWNDCSVADWLEAFKAHPRIGDVSQLKEKFQATEELCSNEQSAAMASSTSTTLEELKEWNDRYFDKHGFIFIIFATGKKADEVLHALKERYGNSASHELQNAAIEQMKITELRLSKLFPSFFPEEQKQEEQGGANLRSPVTSHVLDIANGRPAMNVPIKLERLMPCSKDAWDLVGKDVTNGDGRSGQLLQPSATVASGIYKISFDTRHYETAECGGKLGFYPNASIVFEIGADQTRQHFHVPLLYSPFGYSTYRGS</sequence>
<keyword evidence="6 10" id="KW-0378">Hydrolase</keyword>
<dbReference type="Pfam" id="PF00576">
    <property type="entry name" value="Transthyretin"/>
    <property type="match status" value="1"/>
</dbReference>
<dbReference type="InterPro" id="IPR023418">
    <property type="entry name" value="Thyroxine_BS"/>
</dbReference>
<comment type="catalytic activity">
    <reaction evidence="1">
        <text>5-hydroxyisourate + H2O = 5-hydroxy-2-oxo-4-ureido-2,5-dihydro-1H-imidazole-5-carboxylate + H(+)</text>
        <dbReference type="Rhea" id="RHEA:23736"/>
        <dbReference type="ChEBI" id="CHEBI:15377"/>
        <dbReference type="ChEBI" id="CHEBI:15378"/>
        <dbReference type="ChEBI" id="CHEBI:18072"/>
        <dbReference type="ChEBI" id="CHEBI:58639"/>
        <dbReference type="EC" id="3.5.2.17"/>
    </reaction>
</comment>
<protein>
    <submittedName>
        <fullName evidence="10">Hydroxyisourate hydrolase</fullName>
    </submittedName>
</protein>
<dbReference type="OrthoDB" id="10265230at2759"/>
<keyword evidence="11" id="KW-1185">Reference proteome</keyword>
<dbReference type="InterPro" id="IPR023416">
    <property type="entry name" value="Transthyretin/HIU_hydrolase_d"/>
</dbReference>
<evidence type="ECO:0000259" key="9">
    <source>
        <dbReference type="SMART" id="SM00095"/>
    </source>
</evidence>
<dbReference type="GO" id="GO:0005777">
    <property type="term" value="C:peroxisome"/>
    <property type="evidence" value="ECO:0007669"/>
    <property type="project" value="TreeGrafter"/>
</dbReference>
<keyword evidence="5" id="KW-0210">Decarboxylase</keyword>
<feature type="binding site" evidence="8">
    <location>
        <position position="222"/>
    </location>
    <ligand>
        <name>substrate</name>
    </ligand>
</feature>
<dbReference type="InterPro" id="IPR014306">
    <property type="entry name" value="Hydroxyisourate_hydrolase"/>
</dbReference>
<evidence type="ECO:0000256" key="3">
    <source>
        <dbReference type="ARBA" id="ARBA00004754"/>
    </source>
</evidence>
<evidence type="ECO:0000256" key="4">
    <source>
        <dbReference type="ARBA" id="ARBA00022631"/>
    </source>
</evidence>
<dbReference type="InterPro" id="IPR000895">
    <property type="entry name" value="Transthyretin/HIU_hydrolase"/>
</dbReference>
<evidence type="ECO:0000256" key="7">
    <source>
        <dbReference type="ARBA" id="ARBA00023239"/>
    </source>
</evidence>
<accession>A0A5B8MZ41</accession>
<evidence type="ECO:0000256" key="8">
    <source>
        <dbReference type="PIRSR" id="PIRSR600895-51"/>
    </source>
</evidence>
<feature type="domain" description="Transthyretin/hydroxyisourate hydrolase" evidence="9">
    <location>
        <begin position="173"/>
        <end position="293"/>
    </location>
</feature>
<dbReference type="PRINTS" id="PR00189">
    <property type="entry name" value="TRNSTHYRETIN"/>
</dbReference>
<dbReference type="GO" id="GO:0019628">
    <property type="term" value="P:urate catabolic process"/>
    <property type="evidence" value="ECO:0007669"/>
    <property type="project" value="TreeGrafter"/>
</dbReference>
<dbReference type="GO" id="GO:0033971">
    <property type="term" value="F:hydroxyisourate hydrolase activity"/>
    <property type="evidence" value="ECO:0007669"/>
    <property type="project" value="UniProtKB-EC"/>
</dbReference>
<dbReference type="Gene3D" id="2.60.40.180">
    <property type="entry name" value="Transthyretin/hydroxyisourate hydrolase domain"/>
    <property type="match status" value="1"/>
</dbReference>
<gene>
    <name evidence="10" type="ORF">A3770_18p81390</name>
</gene>
<dbReference type="InterPro" id="IPR036817">
    <property type="entry name" value="Transthyretin/HIU_hydrolase_sf"/>
</dbReference>
<feature type="binding site" evidence="8">
    <location>
        <position position="291"/>
    </location>
    <ligand>
        <name>substrate</name>
    </ligand>
</feature>
<dbReference type="InterPro" id="IPR036778">
    <property type="entry name" value="OHCU_decarboxylase_sf"/>
</dbReference>
<evidence type="ECO:0000256" key="6">
    <source>
        <dbReference type="ARBA" id="ARBA00022801"/>
    </source>
</evidence>
<dbReference type="Pfam" id="PF09349">
    <property type="entry name" value="OHCU_decarbox"/>
    <property type="match status" value="1"/>
</dbReference>
<dbReference type="EMBL" id="CP031051">
    <property type="protein sequence ID" value="QDZ25621.1"/>
    <property type="molecule type" value="Genomic_DNA"/>
</dbReference>
<proteinExistence type="predicted"/>
<dbReference type="InterPro" id="IPR018020">
    <property type="entry name" value="OHCU_decarboxylase"/>
</dbReference>
<dbReference type="Gene3D" id="1.10.3330.10">
    <property type="entry name" value="Oxo-4-hydroxy-4-carboxy-5-ureidoimidazoline decarboxylase"/>
    <property type="match status" value="1"/>
</dbReference>
<dbReference type="SUPFAM" id="SSF49472">
    <property type="entry name" value="Transthyretin (synonym: prealbumin)"/>
    <property type="match status" value="1"/>
</dbReference>
<dbReference type="SMART" id="SM00095">
    <property type="entry name" value="TR_THY"/>
    <property type="match status" value="1"/>
</dbReference>
<feature type="binding site" evidence="8">
    <location>
        <position position="181"/>
    </location>
    <ligand>
        <name>substrate</name>
    </ligand>
</feature>
<keyword evidence="4" id="KW-0659">Purine metabolism</keyword>